<dbReference type="EMBL" id="LR536450">
    <property type="protein sequence ID" value="VFU10080.1"/>
    <property type="molecule type" value="Genomic_DNA"/>
</dbReference>
<name>A0A4U8Z3S1_METTU</name>
<proteinExistence type="predicted"/>
<sequence>MSLHCNNFALRSKSEVNLKSERVAR</sequence>
<dbReference type="AlphaFoldDB" id="A0A4U8Z3S1"/>
<evidence type="ECO:0000313" key="2">
    <source>
        <dbReference type="Proteomes" id="UP000294360"/>
    </source>
</evidence>
<organism evidence="1 2">
    <name type="scientific">Methylocella tundrae</name>
    <dbReference type="NCBI Taxonomy" id="227605"/>
    <lineage>
        <taxon>Bacteria</taxon>
        <taxon>Pseudomonadati</taxon>
        <taxon>Pseudomonadota</taxon>
        <taxon>Alphaproteobacteria</taxon>
        <taxon>Hyphomicrobiales</taxon>
        <taxon>Beijerinckiaceae</taxon>
        <taxon>Methylocella</taxon>
    </lineage>
</organism>
<dbReference type="Proteomes" id="UP000294360">
    <property type="component" value="Chromosome"/>
</dbReference>
<reference evidence="1 2" key="1">
    <citation type="submission" date="2019-03" db="EMBL/GenBank/DDBJ databases">
        <authorList>
            <person name="Kox A.R. M."/>
        </authorList>
    </citation>
    <scope>NUCLEOTIDE SEQUENCE [LARGE SCALE GENOMIC DNA]</scope>
    <source>
        <strain evidence="1">MTUNDRAET4 annotated genome</strain>
    </source>
</reference>
<protein>
    <submittedName>
        <fullName evidence="1">Uncharacterized protein</fullName>
    </submittedName>
</protein>
<evidence type="ECO:0000313" key="1">
    <source>
        <dbReference type="EMBL" id="VFU10080.1"/>
    </source>
</evidence>
<dbReference type="KEGG" id="mtun:MTUNDRAET4_3193"/>
<gene>
    <name evidence="1" type="ORF">MTUNDRAET4_3193</name>
</gene>
<accession>A0A4U8Z3S1</accession>